<feature type="domain" description="Ribosomal RNA large subunit methyltransferase M THUMP-like" evidence="11">
    <location>
        <begin position="102"/>
        <end position="179"/>
    </location>
</feature>
<organism evidence="12 13">
    <name type="scientific">Kushneria avicenniae</name>
    <dbReference type="NCBI Taxonomy" id="402385"/>
    <lineage>
        <taxon>Bacteria</taxon>
        <taxon>Pseudomonadati</taxon>
        <taxon>Pseudomonadota</taxon>
        <taxon>Gammaproteobacteria</taxon>
        <taxon>Oceanospirillales</taxon>
        <taxon>Halomonadaceae</taxon>
        <taxon>Kushneria</taxon>
    </lineage>
</organism>
<name>A0A1I1N592_9GAMM</name>
<evidence type="ECO:0000256" key="2">
    <source>
        <dbReference type="ARBA" id="ARBA00022552"/>
    </source>
</evidence>
<sequence>MHCLVGTILSMSANADRVASEILLYCRAGFEADLAAEITTKAAQLGSNGYPIATANSGFVRYVLADNQPAHTLQKQLAFETLVFPRQTLVAFPPLAHLDCEDRISPVMALIRDSGWSFERICQEIPDTNDGKALTGLGKSIQKALESASRKCGALRRKAGKRWLHLFWTAGDQVQVAISFPGNRSEYSNGIRHLRFPHDAPSRSTLKLEEAWHTFIEPAQWDEVLGDNMWAADLGAAPGGWTWQLVKRGMNIYAIDNGPMQASLMNTGQVEHLREDAYSWQPPHVLDWLVCDMVDQPARVTRLMSTWLEKGWTRRAIFNLKLPMKQRWHEVEQCLELLHQSVERSGQRAHVRCRHLYHDREEVTVYVVIV</sequence>
<dbReference type="InterPro" id="IPR040739">
    <property type="entry name" value="RlmM_FDX"/>
</dbReference>
<feature type="domain" description="RlmM ferredoxin-like" evidence="10">
    <location>
        <begin position="21"/>
        <end position="89"/>
    </location>
</feature>
<keyword evidence="4 6" id="KW-0808">Transferase</keyword>
<feature type="binding site" evidence="6 8">
    <location>
        <position position="204"/>
    </location>
    <ligand>
        <name>S-adenosyl-L-methionine</name>
        <dbReference type="ChEBI" id="CHEBI:59789"/>
    </ligand>
</feature>
<dbReference type="InterPro" id="IPR029063">
    <property type="entry name" value="SAM-dependent_MTases_sf"/>
</dbReference>
<dbReference type="GO" id="GO:0032259">
    <property type="term" value="P:methylation"/>
    <property type="evidence" value="ECO:0007669"/>
    <property type="project" value="UniProtKB-KW"/>
</dbReference>
<accession>A0A1I1N592</accession>
<dbReference type="Pfam" id="PF18125">
    <property type="entry name" value="RlmM_FDX"/>
    <property type="match status" value="1"/>
</dbReference>
<keyword evidence="2 6" id="KW-0698">rRNA processing</keyword>
<comment type="function">
    <text evidence="6">Catalyzes the 2'-O-methylation at nucleotide C2498 in 23S rRNA.</text>
</comment>
<dbReference type="STRING" id="402385.SAMN05421848_3334"/>
<gene>
    <name evidence="6" type="primary">rlmM</name>
    <name evidence="12" type="ORF">SAMN05421848_3334</name>
</gene>
<feature type="binding site" evidence="6 8">
    <location>
        <position position="276"/>
    </location>
    <ligand>
        <name>S-adenosyl-L-methionine</name>
        <dbReference type="ChEBI" id="CHEBI:59789"/>
    </ligand>
</feature>
<dbReference type="Proteomes" id="UP000199046">
    <property type="component" value="Unassembled WGS sequence"/>
</dbReference>
<dbReference type="InterPro" id="IPR002877">
    <property type="entry name" value="RNA_MeTrfase_FtsJ_dom"/>
</dbReference>
<dbReference type="GO" id="GO:0006364">
    <property type="term" value="P:rRNA processing"/>
    <property type="evidence" value="ECO:0007669"/>
    <property type="project" value="UniProtKB-UniRule"/>
</dbReference>
<evidence type="ECO:0000259" key="11">
    <source>
        <dbReference type="Pfam" id="PF21239"/>
    </source>
</evidence>
<proteinExistence type="inferred from homology"/>
<reference evidence="13" key="1">
    <citation type="submission" date="2016-10" db="EMBL/GenBank/DDBJ databases">
        <authorList>
            <person name="Varghese N."/>
            <person name="Submissions S."/>
        </authorList>
    </citation>
    <scope>NUCLEOTIDE SEQUENCE [LARGE SCALE GENOMIC DNA]</scope>
    <source>
        <strain evidence="13">DSM 23439</strain>
    </source>
</reference>
<evidence type="ECO:0000256" key="1">
    <source>
        <dbReference type="ARBA" id="ARBA00022490"/>
    </source>
</evidence>
<dbReference type="Pfam" id="PF21239">
    <property type="entry name" value="RLMM_N"/>
    <property type="match status" value="1"/>
</dbReference>
<dbReference type="Gene3D" id="3.30.2300.20">
    <property type="match status" value="1"/>
</dbReference>
<comment type="subunit">
    <text evidence="6">Monomer.</text>
</comment>
<evidence type="ECO:0000313" key="13">
    <source>
        <dbReference type="Proteomes" id="UP000199046"/>
    </source>
</evidence>
<dbReference type="PANTHER" id="PTHR37524">
    <property type="entry name" value="RIBOSOMAL RNA LARGE SUBUNIT METHYLTRANSFERASE M"/>
    <property type="match status" value="1"/>
</dbReference>
<comment type="catalytic activity">
    <reaction evidence="6">
        <text>cytidine(2498) in 23S rRNA + S-adenosyl-L-methionine = 2'-O-methylcytidine(2498) in 23S rRNA + S-adenosyl-L-homocysteine + H(+)</text>
        <dbReference type="Rhea" id="RHEA:42788"/>
        <dbReference type="Rhea" id="RHEA-COMP:10244"/>
        <dbReference type="Rhea" id="RHEA-COMP:10245"/>
        <dbReference type="ChEBI" id="CHEBI:15378"/>
        <dbReference type="ChEBI" id="CHEBI:57856"/>
        <dbReference type="ChEBI" id="CHEBI:59789"/>
        <dbReference type="ChEBI" id="CHEBI:74495"/>
        <dbReference type="ChEBI" id="CHEBI:82748"/>
        <dbReference type="EC" id="2.1.1.186"/>
    </reaction>
</comment>
<keyword evidence="5 6" id="KW-0949">S-adenosyl-L-methionine</keyword>
<dbReference type="EC" id="2.1.1.186" evidence="6"/>
<evidence type="ECO:0000256" key="5">
    <source>
        <dbReference type="ARBA" id="ARBA00022691"/>
    </source>
</evidence>
<feature type="binding site" evidence="6 8">
    <location>
        <position position="292"/>
    </location>
    <ligand>
        <name>S-adenosyl-L-methionine</name>
        <dbReference type="ChEBI" id="CHEBI:59789"/>
    </ligand>
</feature>
<dbReference type="GO" id="GO:0008757">
    <property type="term" value="F:S-adenosylmethionine-dependent methyltransferase activity"/>
    <property type="evidence" value="ECO:0007669"/>
    <property type="project" value="UniProtKB-UniRule"/>
</dbReference>
<keyword evidence="1 6" id="KW-0963">Cytoplasm</keyword>
<evidence type="ECO:0000256" key="6">
    <source>
        <dbReference type="HAMAP-Rule" id="MF_01551"/>
    </source>
</evidence>
<evidence type="ECO:0000313" key="12">
    <source>
        <dbReference type="EMBL" id="SFC92854.1"/>
    </source>
</evidence>
<dbReference type="HAMAP" id="MF_01551">
    <property type="entry name" value="23SrRNA_methyltr_M"/>
    <property type="match status" value="1"/>
</dbReference>
<dbReference type="PANTHER" id="PTHR37524:SF2">
    <property type="entry name" value="RIBOSOMAL RNA METHYLTRANSFERASE FTSJ DOMAIN-CONTAINING PROTEIN"/>
    <property type="match status" value="1"/>
</dbReference>
<dbReference type="Gene3D" id="3.30.70.2810">
    <property type="match status" value="1"/>
</dbReference>
<evidence type="ECO:0000256" key="8">
    <source>
        <dbReference type="PIRSR" id="PIRSR028774-2"/>
    </source>
</evidence>
<keyword evidence="13" id="KW-1185">Reference proteome</keyword>
<dbReference type="NCBIfam" id="NF008734">
    <property type="entry name" value="PRK11760.1"/>
    <property type="match status" value="1"/>
</dbReference>
<dbReference type="PIRSF" id="PIRSF028774">
    <property type="entry name" value="UCP028774"/>
    <property type="match status" value="1"/>
</dbReference>
<comment type="similarity">
    <text evidence="6">Belongs to the class I-like SAM-binding methyltransferase superfamily. RNA methyltransferase RlmE family. RlmM subfamily.</text>
</comment>
<evidence type="ECO:0000256" key="4">
    <source>
        <dbReference type="ARBA" id="ARBA00022679"/>
    </source>
</evidence>
<keyword evidence="3 6" id="KW-0489">Methyltransferase</keyword>
<protein>
    <recommendedName>
        <fullName evidence="6">Ribosomal RNA large subunit methyltransferase M</fullName>
        <ecNumber evidence="6">2.1.1.186</ecNumber>
    </recommendedName>
    <alternativeName>
        <fullName evidence="6">23S rRNA (cytidine2498-2'-O)-methyltransferase</fullName>
    </alternativeName>
    <alternativeName>
        <fullName evidence="6">23S rRNA 2'-O-ribose methyltransferase RlmM</fullName>
    </alternativeName>
</protein>
<feature type="domain" description="Ribosomal RNA methyltransferase FtsJ" evidence="9">
    <location>
        <begin position="202"/>
        <end position="294"/>
    </location>
</feature>
<dbReference type="AlphaFoldDB" id="A0A1I1N592"/>
<dbReference type="Gene3D" id="3.40.50.150">
    <property type="entry name" value="Vaccinia Virus protein VP39"/>
    <property type="match status" value="1"/>
</dbReference>
<dbReference type="InterPro" id="IPR048646">
    <property type="entry name" value="RlmM_THUMP-like"/>
</dbReference>
<evidence type="ECO:0000259" key="9">
    <source>
        <dbReference type="Pfam" id="PF01728"/>
    </source>
</evidence>
<dbReference type="InterPro" id="IPR011224">
    <property type="entry name" value="rRNA_MeTrfase_M"/>
</dbReference>
<evidence type="ECO:0000256" key="3">
    <source>
        <dbReference type="ARBA" id="ARBA00022603"/>
    </source>
</evidence>
<dbReference type="EMBL" id="FOLY01000015">
    <property type="protein sequence ID" value="SFC92854.1"/>
    <property type="molecule type" value="Genomic_DNA"/>
</dbReference>
<feature type="active site" description="Proton acceptor" evidence="6 7">
    <location>
        <position position="321"/>
    </location>
</feature>
<evidence type="ECO:0000256" key="7">
    <source>
        <dbReference type="PIRSR" id="PIRSR028774-1"/>
    </source>
</evidence>
<feature type="binding site" evidence="6 8">
    <location>
        <begin position="237"/>
        <end position="240"/>
    </location>
    <ligand>
        <name>S-adenosyl-L-methionine</name>
        <dbReference type="ChEBI" id="CHEBI:59789"/>
    </ligand>
</feature>
<feature type="binding site" evidence="6 8">
    <location>
        <position position="256"/>
    </location>
    <ligand>
        <name>S-adenosyl-L-methionine</name>
        <dbReference type="ChEBI" id="CHEBI:59789"/>
    </ligand>
</feature>
<dbReference type="Pfam" id="PF01728">
    <property type="entry name" value="FtsJ"/>
    <property type="match status" value="1"/>
</dbReference>
<comment type="subcellular location">
    <subcellularLocation>
        <location evidence="6">Cytoplasm</location>
    </subcellularLocation>
</comment>
<dbReference type="SUPFAM" id="SSF53335">
    <property type="entry name" value="S-adenosyl-L-methionine-dependent methyltransferases"/>
    <property type="match status" value="1"/>
</dbReference>
<dbReference type="GO" id="GO:0005737">
    <property type="term" value="C:cytoplasm"/>
    <property type="evidence" value="ECO:0007669"/>
    <property type="project" value="UniProtKB-SubCell"/>
</dbReference>
<evidence type="ECO:0000259" key="10">
    <source>
        <dbReference type="Pfam" id="PF18125"/>
    </source>
</evidence>